<dbReference type="Proteomes" id="UP000306813">
    <property type="component" value="Unassembled WGS sequence"/>
</dbReference>
<dbReference type="KEGG" id="chv:CHELV3228_0107"/>
<gene>
    <name evidence="1" type="ORF">FDW42_09835</name>
</gene>
<dbReference type="GeneID" id="52036032"/>
<evidence type="ECO:0000313" key="1">
    <source>
        <dbReference type="EMBL" id="TNB54913.1"/>
    </source>
</evidence>
<dbReference type="EMBL" id="VDBS01000099">
    <property type="protein sequence ID" value="TNB54913.1"/>
    <property type="molecule type" value="Genomic_DNA"/>
</dbReference>
<protein>
    <submittedName>
        <fullName evidence="1">Uncharacterized protein</fullName>
    </submittedName>
</protein>
<organism evidence="1 2">
    <name type="scientific">Campylobacter helveticus</name>
    <dbReference type="NCBI Taxonomy" id="28898"/>
    <lineage>
        <taxon>Bacteria</taxon>
        <taxon>Pseudomonadati</taxon>
        <taxon>Campylobacterota</taxon>
        <taxon>Epsilonproteobacteria</taxon>
        <taxon>Campylobacterales</taxon>
        <taxon>Campylobacteraceae</taxon>
        <taxon>Campylobacter</taxon>
    </lineage>
</organism>
<dbReference type="AlphaFoldDB" id="A0AAX2UHT2"/>
<dbReference type="RefSeq" id="WP_082199055.1">
    <property type="nucleotide sequence ID" value="NZ_CP020478.1"/>
</dbReference>
<evidence type="ECO:0000313" key="2">
    <source>
        <dbReference type="Proteomes" id="UP000306813"/>
    </source>
</evidence>
<reference evidence="1 2" key="1">
    <citation type="submission" date="2019-05" db="EMBL/GenBank/DDBJ databases">
        <title>Draft genomes of eight strains of Campylobacter helveticus isolated from cats and a dog in New Zealand.</title>
        <authorList>
            <person name="Bojanic K."/>
            <person name="Midwinter A.C."/>
            <person name="Biggs P.J."/>
            <person name="Acke E."/>
            <person name="Cornelius A.J."/>
            <person name="Marshall J.C."/>
        </authorList>
    </citation>
    <scope>NUCLEOTIDE SEQUENCE [LARGE SCALE GENOMIC DNA]</scope>
    <source>
        <strain evidence="1 2">ACP123b</strain>
    </source>
</reference>
<name>A0AAX2UHT2_9BACT</name>
<comment type="caution">
    <text evidence="1">The sequence shown here is derived from an EMBL/GenBank/DDBJ whole genome shotgun (WGS) entry which is preliminary data.</text>
</comment>
<sequence>MKNLETIKAYIKALKEQGHLKEDEEIKTLLNMVLNTNLQSEDLKSLESFKTFFFENFKKCKACHFIENIKGLDLGYCYECNTFLNKKGA</sequence>
<accession>A0AAX2UHT2</accession>
<proteinExistence type="predicted"/>